<feature type="transmembrane region" description="Helical" evidence="6">
    <location>
        <begin position="364"/>
        <end position="385"/>
    </location>
</feature>
<sequence>MEERKQLERSLKPHWVWAVAFGSAVGWGCFVQPGAWMGQAGPLGAIIGLCIGALFMIVIGLSYGTLVKHFPVSGGEFAYAYASLGRIHAYICGWFLTLGYLSIVALNATALALMVKYLFPSVVKHLLLYTVAGWNVYFIEIVIASLALFVFCILNIRGGGLSGKWQFIFCLILAAGVLFLGISMSISPDTSFHNIKPIFKPGTSAISGILAMVAIAPWAYVGFDSIPQVAEEFNFSSNKALKLIILSLVAAGLVYSLMIFVTAMSAPWQSLSTSIWGTGDGVDEVLGHVGMFVLAVALCMGIFTGINGFIVSTSRLMFAMGRARILPQAFAKLHAKYKTPYAGIIFTCSICLLAPWFGRNALNWIVNMSSTGVTIAYFYCCLDAYKFFRWSKQSKGDRLIAPVKKAFSLLGILFSMAFLALLVVPGSPAFLNKPAWIALIIWIIIGTIFYIINGKTFRSIPKAEMDYLILGKESQTDNMASLEKTN</sequence>
<dbReference type="Gene3D" id="1.20.1740.10">
    <property type="entry name" value="Amino acid/polyamine transporter I"/>
    <property type="match status" value="1"/>
</dbReference>
<feature type="transmembrane region" description="Helical" evidence="6">
    <location>
        <begin position="87"/>
        <end position="114"/>
    </location>
</feature>
<feature type="transmembrane region" description="Helical" evidence="6">
    <location>
        <begin position="243"/>
        <end position="265"/>
    </location>
</feature>
<comment type="subcellular location">
    <subcellularLocation>
        <location evidence="1">Cell membrane</location>
        <topology evidence="1">Multi-pass membrane protein</topology>
    </subcellularLocation>
</comment>
<dbReference type="RefSeq" id="WP_188688080.1">
    <property type="nucleotide sequence ID" value="NZ_BMIR01000001.1"/>
</dbReference>
<feature type="transmembrane region" description="Helical" evidence="6">
    <location>
        <begin position="15"/>
        <end position="37"/>
    </location>
</feature>
<keyword evidence="3 6" id="KW-0812">Transmembrane</keyword>
<reference evidence="7" key="1">
    <citation type="journal article" date="2014" name="Int. J. Syst. Evol. Microbiol.">
        <title>Complete genome sequence of Corynebacterium casei LMG S-19264T (=DSM 44701T), isolated from a smear-ripened cheese.</title>
        <authorList>
            <consortium name="US DOE Joint Genome Institute (JGI-PGF)"/>
            <person name="Walter F."/>
            <person name="Albersmeier A."/>
            <person name="Kalinowski J."/>
            <person name="Ruckert C."/>
        </authorList>
    </citation>
    <scope>NUCLEOTIDE SEQUENCE</scope>
    <source>
        <strain evidence="7">CGMCC 1.15371</strain>
    </source>
</reference>
<feature type="transmembrane region" description="Helical" evidence="6">
    <location>
        <begin position="285"/>
        <end position="318"/>
    </location>
</feature>
<dbReference type="PANTHER" id="PTHR42770:SF7">
    <property type="entry name" value="MEMBRANE PROTEIN"/>
    <property type="match status" value="1"/>
</dbReference>
<accession>A0A8J2YE78</accession>
<feature type="transmembrane region" description="Helical" evidence="6">
    <location>
        <begin position="435"/>
        <end position="452"/>
    </location>
</feature>
<reference evidence="7" key="2">
    <citation type="submission" date="2020-09" db="EMBL/GenBank/DDBJ databases">
        <authorList>
            <person name="Sun Q."/>
            <person name="Zhou Y."/>
        </authorList>
    </citation>
    <scope>NUCLEOTIDE SEQUENCE</scope>
    <source>
        <strain evidence="7">CGMCC 1.15371</strain>
    </source>
</reference>
<name>A0A8J2YE78_9BACL</name>
<evidence type="ECO:0000256" key="6">
    <source>
        <dbReference type="SAM" id="Phobius"/>
    </source>
</evidence>
<comment type="caution">
    <text evidence="7">The sequence shown here is derived from an EMBL/GenBank/DDBJ whole genome shotgun (WGS) entry which is preliminary data.</text>
</comment>
<dbReference type="InterPro" id="IPR002293">
    <property type="entry name" value="AA/rel_permease1"/>
</dbReference>
<feature type="transmembrane region" description="Helical" evidence="6">
    <location>
        <begin position="43"/>
        <end position="66"/>
    </location>
</feature>
<keyword evidence="2" id="KW-1003">Cell membrane</keyword>
<evidence type="ECO:0000256" key="1">
    <source>
        <dbReference type="ARBA" id="ARBA00004651"/>
    </source>
</evidence>
<feature type="transmembrane region" description="Helical" evidence="6">
    <location>
        <begin position="134"/>
        <end position="156"/>
    </location>
</feature>
<dbReference type="AlphaFoldDB" id="A0A8J2YE78"/>
<keyword evidence="8" id="KW-1185">Reference proteome</keyword>
<evidence type="ECO:0000256" key="2">
    <source>
        <dbReference type="ARBA" id="ARBA00022475"/>
    </source>
</evidence>
<feature type="transmembrane region" description="Helical" evidence="6">
    <location>
        <begin position="168"/>
        <end position="186"/>
    </location>
</feature>
<keyword evidence="4 6" id="KW-1133">Transmembrane helix</keyword>
<gene>
    <name evidence="7" type="ORF">GCM10011391_02750</name>
</gene>
<feature type="transmembrane region" description="Helical" evidence="6">
    <location>
        <begin position="406"/>
        <end position="423"/>
    </location>
</feature>
<evidence type="ECO:0000256" key="4">
    <source>
        <dbReference type="ARBA" id="ARBA00022989"/>
    </source>
</evidence>
<keyword evidence="5 6" id="KW-0472">Membrane</keyword>
<dbReference type="PIRSF" id="PIRSF006060">
    <property type="entry name" value="AA_transporter"/>
    <property type="match status" value="1"/>
</dbReference>
<proteinExistence type="predicted"/>
<evidence type="ECO:0000256" key="3">
    <source>
        <dbReference type="ARBA" id="ARBA00022692"/>
    </source>
</evidence>
<dbReference type="InterPro" id="IPR050367">
    <property type="entry name" value="APC_superfamily"/>
</dbReference>
<evidence type="ECO:0000313" key="8">
    <source>
        <dbReference type="Proteomes" id="UP000628775"/>
    </source>
</evidence>
<dbReference type="PANTHER" id="PTHR42770">
    <property type="entry name" value="AMINO ACID TRANSPORTER-RELATED"/>
    <property type="match status" value="1"/>
</dbReference>
<dbReference type="Pfam" id="PF13520">
    <property type="entry name" value="AA_permease_2"/>
    <property type="match status" value="1"/>
</dbReference>
<evidence type="ECO:0000313" key="7">
    <source>
        <dbReference type="EMBL" id="GGE27734.1"/>
    </source>
</evidence>
<dbReference type="EMBL" id="BMIR01000001">
    <property type="protein sequence ID" value="GGE27734.1"/>
    <property type="molecule type" value="Genomic_DNA"/>
</dbReference>
<dbReference type="Proteomes" id="UP000628775">
    <property type="component" value="Unassembled WGS sequence"/>
</dbReference>
<feature type="transmembrane region" description="Helical" evidence="6">
    <location>
        <begin position="339"/>
        <end position="358"/>
    </location>
</feature>
<protein>
    <submittedName>
        <fullName evidence="7">Amino acid permease</fullName>
    </submittedName>
</protein>
<dbReference type="GO" id="GO:0022857">
    <property type="term" value="F:transmembrane transporter activity"/>
    <property type="evidence" value="ECO:0007669"/>
    <property type="project" value="InterPro"/>
</dbReference>
<organism evidence="7 8">
    <name type="scientific">Pullulanibacillus camelliae</name>
    <dbReference type="NCBI Taxonomy" id="1707096"/>
    <lineage>
        <taxon>Bacteria</taxon>
        <taxon>Bacillati</taxon>
        <taxon>Bacillota</taxon>
        <taxon>Bacilli</taxon>
        <taxon>Bacillales</taxon>
        <taxon>Sporolactobacillaceae</taxon>
        <taxon>Pullulanibacillus</taxon>
    </lineage>
</organism>
<feature type="transmembrane region" description="Helical" evidence="6">
    <location>
        <begin position="206"/>
        <end position="223"/>
    </location>
</feature>
<evidence type="ECO:0000256" key="5">
    <source>
        <dbReference type="ARBA" id="ARBA00023136"/>
    </source>
</evidence>
<dbReference type="GO" id="GO:0005886">
    <property type="term" value="C:plasma membrane"/>
    <property type="evidence" value="ECO:0007669"/>
    <property type="project" value="UniProtKB-SubCell"/>
</dbReference>